<dbReference type="Pfam" id="PF06985">
    <property type="entry name" value="HET"/>
    <property type="match status" value="1"/>
</dbReference>
<organism evidence="2 3">
    <name type="scientific">Microdochium bolleyi</name>
    <dbReference type="NCBI Taxonomy" id="196109"/>
    <lineage>
        <taxon>Eukaryota</taxon>
        <taxon>Fungi</taxon>
        <taxon>Dikarya</taxon>
        <taxon>Ascomycota</taxon>
        <taxon>Pezizomycotina</taxon>
        <taxon>Sordariomycetes</taxon>
        <taxon>Xylariomycetidae</taxon>
        <taxon>Xylariales</taxon>
        <taxon>Microdochiaceae</taxon>
        <taxon>Microdochium</taxon>
    </lineage>
</organism>
<gene>
    <name evidence="2" type="ORF">Micbo1qcDRAFT_224240</name>
</gene>
<dbReference type="OrthoDB" id="3548654at2759"/>
<dbReference type="EMBL" id="KQ964249">
    <property type="protein sequence ID" value="KXJ92116.1"/>
    <property type="molecule type" value="Genomic_DNA"/>
</dbReference>
<dbReference type="Pfam" id="PF26639">
    <property type="entry name" value="Het-6_barrel"/>
    <property type="match status" value="1"/>
</dbReference>
<dbReference type="PANTHER" id="PTHR24148">
    <property type="entry name" value="ANKYRIN REPEAT DOMAIN-CONTAINING PROTEIN 39 HOMOLOG-RELATED"/>
    <property type="match status" value="1"/>
</dbReference>
<dbReference type="PANTHER" id="PTHR24148:SF73">
    <property type="entry name" value="HET DOMAIN PROTEIN (AFU_ORTHOLOGUE AFUA_8G01020)"/>
    <property type="match status" value="1"/>
</dbReference>
<dbReference type="STRING" id="196109.A0A136J584"/>
<dbReference type="InterPro" id="IPR052895">
    <property type="entry name" value="HetReg/Transcr_Mod"/>
</dbReference>
<sequence>MVAPGTPYEYRRLEGTEIRLLRLLPVSMSAIKCQLVNTTLEQPPRYVALSYAWGNGDDTAEILVDGHKHRITASLHGALQRLRQPRESVYVWADAVCINQHDKAELSQQVRYMTSIFLQAEYVAIWLGPDADDSSLAIDLVRQAVRASRPASGSGSPPSMTTLISSRQLRRHFAALVALFERPYWRRLWVVQEVLSARTKTVYCGPDEVAWDDLVAAAEAFASHASDINHFFPSGLSTASRHQLSHPVHSYARVLGSRGPASFHALQAIRDGGPRTLLEVLHTCRTKLAADPRDKVFAIIGILPEHVGVDFPIDYSASIREVYTNVVDFLLHSDRLDVICEAIYFPLHTSNASLPTWVPDWSHMPQTGALGLSYDFNAAGKTKADFQLLEQRSKLSIKAVHLDIVAMHGIAVGTLCTLDDYLMAFLHWRAKLLDNAKVRHRYGDDHLHDAFCRTLRLGQPEPGGRSSVVPATDWTTTCYHVYASLLRDRLPHITLDHQLAAYADMTDLGIDPDRRRGILQENCGSRMMGRCFFITKSGMMGLGTGFMDTGDVVCVPFGCNTPIILRAEGSHGEHRLVGDCYVEGYMHGEAIEGGDFETTAFVLH</sequence>
<name>A0A136J584_9PEZI</name>
<proteinExistence type="predicted"/>
<feature type="domain" description="Heterokaryon incompatibility" evidence="1">
    <location>
        <begin position="46"/>
        <end position="193"/>
    </location>
</feature>
<evidence type="ECO:0000313" key="3">
    <source>
        <dbReference type="Proteomes" id="UP000070501"/>
    </source>
</evidence>
<dbReference type="Proteomes" id="UP000070501">
    <property type="component" value="Unassembled WGS sequence"/>
</dbReference>
<evidence type="ECO:0000259" key="1">
    <source>
        <dbReference type="Pfam" id="PF06985"/>
    </source>
</evidence>
<accession>A0A136J584</accession>
<protein>
    <submittedName>
        <fullName evidence="2">Heterokaryon incompatibility protein-domain-containing protein</fullName>
    </submittedName>
</protein>
<dbReference type="InParanoid" id="A0A136J584"/>
<evidence type="ECO:0000313" key="2">
    <source>
        <dbReference type="EMBL" id="KXJ92116.1"/>
    </source>
</evidence>
<dbReference type="AlphaFoldDB" id="A0A136J584"/>
<dbReference type="InterPro" id="IPR010730">
    <property type="entry name" value="HET"/>
</dbReference>
<reference evidence="3" key="1">
    <citation type="submission" date="2016-02" db="EMBL/GenBank/DDBJ databases">
        <title>Draft genome sequence of Microdochium bolleyi, a fungal endophyte of beachgrass.</title>
        <authorList>
            <consortium name="DOE Joint Genome Institute"/>
            <person name="David A.S."/>
            <person name="May G."/>
            <person name="Haridas S."/>
            <person name="Lim J."/>
            <person name="Wang M."/>
            <person name="Labutti K."/>
            <person name="Lipzen A."/>
            <person name="Barry K."/>
            <person name="Grigoriev I.V."/>
        </authorList>
    </citation>
    <scope>NUCLEOTIDE SEQUENCE [LARGE SCALE GENOMIC DNA]</scope>
    <source>
        <strain evidence="3">J235TASD1</strain>
    </source>
</reference>
<keyword evidence="3" id="KW-1185">Reference proteome</keyword>